<organism evidence="1 5">
    <name type="scientific">Eisenbergiella tayi</name>
    <dbReference type="NCBI Taxonomy" id="1432052"/>
    <lineage>
        <taxon>Bacteria</taxon>
        <taxon>Bacillati</taxon>
        <taxon>Bacillota</taxon>
        <taxon>Clostridia</taxon>
        <taxon>Lachnospirales</taxon>
        <taxon>Lachnospiraceae</taxon>
        <taxon>Eisenbergiella</taxon>
    </lineage>
</organism>
<evidence type="ECO:0000313" key="8">
    <source>
        <dbReference type="Proteomes" id="UP000095003"/>
    </source>
</evidence>
<evidence type="ECO:0000313" key="3">
    <source>
        <dbReference type="EMBL" id="ODR43499.1"/>
    </source>
</evidence>
<reference evidence="5 8" key="1">
    <citation type="submission" date="2016-07" db="EMBL/GenBank/DDBJ databases">
        <title>Characterization of isolates of Eisenbergiella tayi derived from blood cultures, using whole genome sequencing.</title>
        <authorList>
            <person name="Burdz T."/>
            <person name="Wiebe D."/>
            <person name="Huynh C."/>
            <person name="Bernard K."/>
        </authorList>
    </citation>
    <scope>NUCLEOTIDE SEQUENCE [LARGE SCALE GENOMIC DNA]</scope>
    <source>
        <strain evidence="1 5">NML 110608</strain>
        <strain evidence="2 8">NML 120489</strain>
    </source>
</reference>
<dbReference type="AlphaFoldDB" id="A0A1E3A9H4"/>
<dbReference type="Proteomes" id="UP000094869">
    <property type="component" value="Unassembled WGS sequence"/>
</dbReference>
<dbReference type="Proteomes" id="UP000094067">
    <property type="component" value="Unassembled WGS sequence"/>
</dbReference>
<evidence type="ECO:0000313" key="6">
    <source>
        <dbReference type="Proteomes" id="UP000094271"/>
    </source>
</evidence>
<comment type="caution">
    <text evidence="1">The sequence shown here is derived from an EMBL/GenBank/DDBJ whole genome shotgun (WGS) entry which is preliminary data.</text>
</comment>
<evidence type="ECO:0000313" key="5">
    <source>
        <dbReference type="Proteomes" id="UP000094067"/>
    </source>
</evidence>
<dbReference type="EMBL" id="MEHA01000034">
    <property type="protein sequence ID" value="ODR43499.1"/>
    <property type="molecule type" value="Genomic_DNA"/>
</dbReference>
<dbReference type="EMBL" id="MCGI01000001">
    <property type="protein sequence ID" value="ODM13859.1"/>
    <property type="molecule type" value="Genomic_DNA"/>
</dbReference>
<dbReference type="EMBL" id="MEHD01000015">
    <property type="protein sequence ID" value="ODR59343.1"/>
    <property type="molecule type" value="Genomic_DNA"/>
</dbReference>
<accession>A0A1E3A9H4</accession>
<reference evidence="3 6" key="3">
    <citation type="submission" date="2016-08" db="EMBL/GenBank/DDBJ databases">
        <authorList>
            <person name="Seilhamer J.J."/>
        </authorList>
    </citation>
    <scope>NUCLEOTIDE SEQUENCE [LARGE SCALE GENOMIC DNA]</scope>
    <source>
        <strain evidence="3 6">NML150140-1</strain>
    </source>
</reference>
<evidence type="ECO:0000313" key="7">
    <source>
        <dbReference type="Proteomes" id="UP000094869"/>
    </source>
</evidence>
<sequence length="74" mass="8558">MFFRMNREKMAGENLREGNMEVAFELWIERDRAGSDTPGRIPSRLQRRFPPLSGKAISEAGTVFPYCTKCRSLF</sequence>
<dbReference type="Proteomes" id="UP000094271">
    <property type="component" value="Unassembled WGS sequence"/>
</dbReference>
<reference evidence="4 7" key="2">
    <citation type="submission" date="2016-08" db="EMBL/GenBank/DDBJ databases">
        <title>Characterization of Isolates of Eisenbergiella tayi Derived from Blood Cultures, Using Whole Genome Sequencing.</title>
        <authorList>
            <person name="Bernier A.-M."/>
            <person name="Burdz T."/>
            <person name="Wiebe D."/>
            <person name="Bernard K."/>
        </authorList>
    </citation>
    <scope>NUCLEOTIDE SEQUENCE [LARGE SCALE GENOMIC DNA]</scope>
    <source>
        <strain evidence="4 7">NML120146</strain>
    </source>
</reference>
<evidence type="ECO:0000313" key="4">
    <source>
        <dbReference type="EMBL" id="ODR59343.1"/>
    </source>
</evidence>
<keyword evidence="7" id="KW-1185">Reference proteome</keyword>
<proteinExistence type="predicted"/>
<evidence type="ECO:0000313" key="2">
    <source>
        <dbReference type="EMBL" id="ODM13859.1"/>
    </source>
</evidence>
<dbReference type="EMBL" id="MCGH01000002">
    <property type="protein sequence ID" value="ODM05279.1"/>
    <property type="molecule type" value="Genomic_DNA"/>
</dbReference>
<protein>
    <submittedName>
        <fullName evidence="1">Uncharacterized protein</fullName>
    </submittedName>
</protein>
<dbReference type="Proteomes" id="UP000095003">
    <property type="component" value="Unassembled WGS sequence"/>
</dbReference>
<evidence type="ECO:0000313" key="1">
    <source>
        <dbReference type="EMBL" id="ODM05279.1"/>
    </source>
</evidence>
<name>A0A1E3A9H4_9FIRM</name>
<gene>
    <name evidence="2" type="ORF">BEH84_01580</name>
    <name evidence="3" type="ORF">BEI59_30095</name>
    <name evidence="1" type="ORF">BEI61_01162</name>
    <name evidence="4" type="ORF">BEI63_07540</name>
</gene>